<feature type="signal peptide" evidence="2">
    <location>
        <begin position="1"/>
        <end position="23"/>
    </location>
</feature>
<dbReference type="InterPro" id="IPR011330">
    <property type="entry name" value="Glyco_hydro/deAcase_b/a-brl"/>
</dbReference>
<keyword evidence="4" id="KW-0449">Lipoprotein</keyword>
<dbReference type="Proteomes" id="UP000199182">
    <property type="component" value="Unassembled WGS sequence"/>
</dbReference>
<evidence type="ECO:0000313" key="5">
    <source>
        <dbReference type="Proteomes" id="UP000199182"/>
    </source>
</evidence>
<organism evidence="4 5">
    <name type="scientific">Acetanaerobacterium elongatum</name>
    <dbReference type="NCBI Taxonomy" id="258515"/>
    <lineage>
        <taxon>Bacteria</taxon>
        <taxon>Bacillati</taxon>
        <taxon>Bacillota</taxon>
        <taxon>Clostridia</taxon>
        <taxon>Eubacteriales</taxon>
        <taxon>Oscillospiraceae</taxon>
        <taxon>Acetanaerobacterium</taxon>
    </lineage>
</organism>
<gene>
    <name evidence="4" type="ORF">SAMN05192585_13915</name>
</gene>
<accession>A0A1H0FCN2</accession>
<dbReference type="PANTHER" id="PTHR34216:SF7">
    <property type="entry name" value="POLY-BETA-1,6-N-ACETYL-D-GLUCOSAMINE N-DEACETYLASE"/>
    <property type="match status" value="1"/>
</dbReference>
<dbReference type="AlphaFoldDB" id="A0A1H0FCN2"/>
<protein>
    <submittedName>
        <fullName evidence="4">Biofilm PGA synthesis lipoprotein PgaB</fullName>
    </submittedName>
</protein>
<feature type="chain" id="PRO_5038662041" evidence="2">
    <location>
        <begin position="24"/>
        <end position="295"/>
    </location>
</feature>
<evidence type="ECO:0000313" key="4">
    <source>
        <dbReference type="EMBL" id="SDN92262.1"/>
    </source>
</evidence>
<dbReference type="InterPro" id="IPR002509">
    <property type="entry name" value="NODB_dom"/>
</dbReference>
<sequence>MHKRLLKTMLSFLLILIIQPACVQPVYAQPEKALATPAKPDSVALPIIMYHQLSQDYRCWNDYVVGPEKLESDLEALSALGFTPVYIKQLTEYANGRCKLPEKPILLTFDDGDINFYRLVYPIIKEYNVPVVLSPVAKWVEAASDAAHPKGAYITFSQAQEMEQSGLVEFGNHTYGLHSCSCTRRGVLSNPGEDPAQYRTAIYNDVGKAQSLWEKATGTKPAAFTYPYGFYSKLSEEVLHSMGFTVTLTCYEKVNRISGPESLYLLGRYNRPNSISSEAFFNRINRLVEKANNKK</sequence>
<dbReference type="GO" id="GO:0016810">
    <property type="term" value="F:hydrolase activity, acting on carbon-nitrogen (but not peptide) bonds"/>
    <property type="evidence" value="ECO:0007669"/>
    <property type="project" value="InterPro"/>
</dbReference>
<name>A0A1H0FCN2_9FIRM</name>
<dbReference type="PROSITE" id="PS51677">
    <property type="entry name" value="NODB"/>
    <property type="match status" value="1"/>
</dbReference>
<dbReference type="InterPro" id="IPR051398">
    <property type="entry name" value="Polysacch_Deacetylase"/>
</dbReference>
<dbReference type="RefSeq" id="WP_143008114.1">
    <property type="nucleotide sequence ID" value="NZ_FNID01000039.1"/>
</dbReference>
<dbReference type="STRING" id="258515.SAMN05192585_13915"/>
<dbReference type="Gene3D" id="3.20.20.370">
    <property type="entry name" value="Glycoside hydrolase/deacetylase"/>
    <property type="match status" value="1"/>
</dbReference>
<dbReference type="Pfam" id="PF01522">
    <property type="entry name" value="Polysacc_deac_1"/>
    <property type="match status" value="1"/>
</dbReference>
<dbReference type="EMBL" id="FNID01000039">
    <property type="protein sequence ID" value="SDN92262.1"/>
    <property type="molecule type" value="Genomic_DNA"/>
</dbReference>
<evidence type="ECO:0000259" key="3">
    <source>
        <dbReference type="PROSITE" id="PS51677"/>
    </source>
</evidence>
<keyword evidence="1 2" id="KW-0732">Signal</keyword>
<feature type="domain" description="NodB homology" evidence="3">
    <location>
        <begin position="103"/>
        <end position="295"/>
    </location>
</feature>
<dbReference type="OrthoDB" id="9778320at2"/>
<evidence type="ECO:0000256" key="2">
    <source>
        <dbReference type="SAM" id="SignalP"/>
    </source>
</evidence>
<reference evidence="4 5" key="1">
    <citation type="submission" date="2016-10" db="EMBL/GenBank/DDBJ databases">
        <authorList>
            <person name="de Groot N.N."/>
        </authorList>
    </citation>
    <scope>NUCLEOTIDE SEQUENCE [LARGE SCALE GENOMIC DNA]</scope>
    <source>
        <strain evidence="4 5">CGMCC 1.5012</strain>
    </source>
</reference>
<dbReference type="PANTHER" id="PTHR34216">
    <property type="match status" value="1"/>
</dbReference>
<dbReference type="SUPFAM" id="SSF88713">
    <property type="entry name" value="Glycoside hydrolase/deacetylase"/>
    <property type="match status" value="1"/>
</dbReference>
<evidence type="ECO:0000256" key="1">
    <source>
        <dbReference type="ARBA" id="ARBA00022729"/>
    </source>
</evidence>
<proteinExistence type="predicted"/>
<keyword evidence="5" id="KW-1185">Reference proteome</keyword>
<dbReference type="GO" id="GO:0005975">
    <property type="term" value="P:carbohydrate metabolic process"/>
    <property type="evidence" value="ECO:0007669"/>
    <property type="project" value="InterPro"/>
</dbReference>